<proteinExistence type="predicted"/>
<dbReference type="Proteomes" id="UP000546257">
    <property type="component" value="Unassembled WGS sequence"/>
</dbReference>
<dbReference type="EMBL" id="JACKXD010000003">
    <property type="protein sequence ID" value="MBB6646349.1"/>
    <property type="molecule type" value="Genomic_DNA"/>
</dbReference>
<gene>
    <name evidence="2" type="ORF">H5V44_08615</name>
</gene>
<dbReference type="RefSeq" id="WP_185192735.1">
    <property type="nucleotide sequence ID" value="NZ_JACKXD010000003.1"/>
</dbReference>
<feature type="transmembrane region" description="Helical" evidence="1">
    <location>
        <begin position="87"/>
        <end position="108"/>
    </location>
</feature>
<dbReference type="AlphaFoldDB" id="A0A7J9SJQ1"/>
<accession>A0A7J9SJQ1</accession>
<protein>
    <submittedName>
        <fullName evidence="2">Uncharacterized protein</fullName>
    </submittedName>
</protein>
<evidence type="ECO:0000313" key="2">
    <source>
        <dbReference type="EMBL" id="MBB6646349.1"/>
    </source>
</evidence>
<keyword evidence="1" id="KW-1133">Transmembrane helix</keyword>
<sequence length="145" mass="15409">MATTGFYYFRPLESDVSGVLERTRGWLFGPETPVLLVAIVVALPTAYSVQHWLDSGFEASFLVLMALGVGVPQLYDRWPHQYEPPLAVAWALAACAVVTAVFVAVYVVANGLGAGTPIAAIVALLVADLGTLAVIKLWTGTAMSE</sequence>
<evidence type="ECO:0000313" key="3">
    <source>
        <dbReference type="Proteomes" id="UP000546257"/>
    </source>
</evidence>
<dbReference type="InterPro" id="IPR058293">
    <property type="entry name" value="DUF7987"/>
</dbReference>
<feature type="transmembrane region" description="Helical" evidence="1">
    <location>
        <begin position="114"/>
        <end position="135"/>
    </location>
</feature>
<name>A0A7J9SJQ1_9EURY</name>
<feature type="transmembrane region" description="Helical" evidence="1">
    <location>
        <begin position="34"/>
        <end position="53"/>
    </location>
</feature>
<reference evidence="2 3" key="1">
    <citation type="submission" date="2020-08" db="EMBL/GenBank/DDBJ databases">
        <authorList>
            <person name="Seo M.-J."/>
        </authorList>
    </citation>
    <scope>NUCLEOTIDE SEQUENCE [LARGE SCALE GENOMIC DNA]</scope>
    <source>
        <strain evidence="2 3">MBLA0160</strain>
    </source>
</reference>
<keyword evidence="1" id="KW-0812">Transmembrane</keyword>
<organism evidence="2 3">
    <name type="scientific">Halobellus ruber</name>
    <dbReference type="NCBI Taxonomy" id="2761102"/>
    <lineage>
        <taxon>Archaea</taxon>
        <taxon>Methanobacteriati</taxon>
        <taxon>Methanobacteriota</taxon>
        <taxon>Stenosarchaea group</taxon>
        <taxon>Halobacteria</taxon>
        <taxon>Halobacteriales</taxon>
        <taxon>Haloferacaceae</taxon>
        <taxon>Halobellus</taxon>
    </lineage>
</organism>
<comment type="caution">
    <text evidence="2">The sequence shown here is derived from an EMBL/GenBank/DDBJ whole genome shotgun (WGS) entry which is preliminary data.</text>
</comment>
<feature type="transmembrane region" description="Helical" evidence="1">
    <location>
        <begin position="59"/>
        <end position="75"/>
    </location>
</feature>
<evidence type="ECO:0000256" key="1">
    <source>
        <dbReference type="SAM" id="Phobius"/>
    </source>
</evidence>
<keyword evidence="1" id="KW-0472">Membrane</keyword>
<dbReference type="Pfam" id="PF25949">
    <property type="entry name" value="DUF7987"/>
    <property type="match status" value="1"/>
</dbReference>
<keyword evidence="3" id="KW-1185">Reference proteome</keyword>